<keyword evidence="1" id="KW-0479">Metal-binding</keyword>
<feature type="domain" description="Fe2OG dioxygenase" evidence="4">
    <location>
        <begin position="117"/>
        <end position="210"/>
    </location>
</feature>
<gene>
    <name evidence="5" type="ORF">PECAL_1P06930</name>
</gene>
<sequence length="394" mass="41951">MYAKATLVILLTASASLEDARRWYDRGREAMAKCHPQRGAGDARENCAPLLVDDVLTPDEADALVAAADASGGYRRPNPAHRTEELPAFLTEKTELVAKAQRAVIAALQEHCGAGELIEVATLVKKYDASAPGSAFGAGLPQHKDHGRFSATVLIGDGFFGGGGTRFEDFDNVTLFPAKGAAVIHGAMVRHGSDPAQKGVRVILALFFDEDHCNVAAEFQLSLLVGVVSVLAAFALGYFLLFMDFEETTARREAPVEAASARDTMSYYGRRLVEFGLLGEHFDERTETWTIDTDGDLIRKLRILWGATAPSDAPCPFDAATVVVYAYIAVMTNEAARAKLLAEYCGDGRPGIVIGGLLDVFLNPGGGRVAAVSDVLTTMATAVAAKKSPTCPIA</sequence>
<organism evidence="5 6">
    <name type="scientific">Pelagomonas calceolata</name>
    <dbReference type="NCBI Taxonomy" id="35677"/>
    <lineage>
        <taxon>Eukaryota</taxon>
        <taxon>Sar</taxon>
        <taxon>Stramenopiles</taxon>
        <taxon>Ochrophyta</taxon>
        <taxon>Pelagophyceae</taxon>
        <taxon>Pelagomonadales</taxon>
        <taxon>Pelagomonadaceae</taxon>
        <taxon>Pelagomonas</taxon>
    </lineage>
</organism>
<dbReference type="PROSITE" id="PS51471">
    <property type="entry name" value="FE2OG_OXY"/>
    <property type="match status" value="1"/>
</dbReference>
<evidence type="ECO:0000259" key="4">
    <source>
        <dbReference type="PROSITE" id="PS51471"/>
    </source>
</evidence>
<keyword evidence="2" id="KW-0472">Membrane</keyword>
<reference evidence="5" key="1">
    <citation type="submission" date="2021-11" db="EMBL/GenBank/DDBJ databases">
        <authorList>
            <consortium name="Genoscope - CEA"/>
            <person name="William W."/>
        </authorList>
    </citation>
    <scope>NUCLEOTIDE SEQUENCE</scope>
</reference>
<comment type="caution">
    <text evidence="5">The sequence shown here is derived from an EMBL/GenBank/DDBJ whole genome shotgun (WGS) entry which is preliminary data.</text>
</comment>
<proteinExistence type="inferred from homology"/>
<evidence type="ECO:0000256" key="1">
    <source>
        <dbReference type="RuleBase" id="RU003682"/>
    </source>
</evidence>
<protein>
    <recommendedName>
        <fullName evidence="4">Fe2OG dioxygenase domain-containing protein</fullName>
    </recommendedName>
</protein>
<comment type="similarity">
    <text evidence="1">Belongs to the iron/ascorbate-dependent oxidoreductase family.</text>
</comment>
<dbReference type="InterPro" id="IPR005123">
    <property type="entry name" value="Oxoglu/Fe-dep_dioxygenase_dom"/>
</dbReference>
<feature type="signal peptide" evidence="3">
    <location>
        <begin position="1"/>
        <end position="20"/>
    </location>
</feature>
<evidence type="ECO:0000313" key="5">
    <source>
        <dbReference type="EMBL" id="CAH0364336.1"/>
    </source>
</evidence>
<keyword evidence="1" id="KW-0560">Oxidoreductase</keyword>
<dbReference type="GO" id="GO:0046872">
    <property type="term" value="F:metal ion binding"/>
    <property type="evidence" value="ECO:0007669"/>
    <property type="project" value="UniProtKB-KW"/>
</dbReference>
<keyword evidence="3" id="KW-0732">Signal</keyword>
<keyword evidence="2" id="KW-1133">Transmembrane helix</keyword>
<name>A0A8J2SBC7_9STRA</name>
<keyword evidence="1" id="KW-0408">Iron</keyword>
<evidence type="ECO:0000256" key="2">
    <source>
        <dbReference type="SAM" id="Phobius"/>
    </source>
</evidence>
<feature type="chain" id="PRO_5035243162" description="Fe2OG dioxygenase domain-containing protein" evidence="3">
    <location>
        <begin position="21"/>
        <end position="394"/>
    </location>
</feature>
<evidence type="ECO:0000256" key="3">
    <source>
        <dbReference type="SAM" id="SignalP"/>
    </source>
</evidence>
<keyword evidence="2" id="KW-0812">Transmembrane</keyword>
<dbReference type="AlphaFoldDB" id="A0A8J2SBC7"/>
<dbReference type="Proteomes" id="UP000789595">
    <property type="component" value="Unassembled WGS sequence"/>
</dbReference>
<accession>A0A8J2SBC7</accession>
<evidence type="ECO:0000313" key="6">
    <source>
        <dbReference type="Proteomes" id="UP000789595"/>
    </source>
</evidence>
<dbReference type="GO" id="GO:0016491">
    <property type="term" value="F:oxidoreductase activity"/>
    <property type="evidence" value="ECO:0007669"/>
    <property type="project" value="UniProtKB-KW"/>
</dbReference>
<dbReference type="EMBL" id="CAKKNE010000001">
    <property type="protein sequence ID" value="CAH0364336.1"/>
    <property type="molecule type" value="Genomic_DNA"/>
</dbReference>
<feature type="transmembrane region" description="Helical" evidence="2">
    <location>
        <begin position="221"/>
        <end position="242"/>
    </location>
</feature>
<dbReference type="Gene3D" id="2.60.120.620">
    <property type="entry name" value="q2cbj1_9rhob like domain"/>
    <property type="match status" value="1"/>
</dbReference>
<keyword evidence="6" id="KW-1185">Reference proteome</keyword>